<feature type="domain" description="Fumarylacetoacetase-like C-terminal" evidence="3">
    <location>
        <begin position="60"/>
        <end position="254"/>
    </location>
</feature>
<keyword evidence="2" id="KW-0479">Metal-binding</keyword>
<dbReference type="GO" id="GO:0016829">
    <property type="term" value="F:lyase activity"/>
    <property type="evidence" value="ECO:0007669"/>
    <property type="project" value="UniProtKB-KW"/>
</dbReference>
<evidence type="ECO:0000256" key="2">
    <source>
        <dbReference type="ARBA" id="ARBA00022723"/>
    </source>
</evidence>
<dbReference type="Gene3D" id="3.90.850.10">
    <property type="entry name" value="Fumarylacetoacetase-like, C-terminal domain"/>
    <property type="match status" value="1"/>
</dbReference>
<evidence type="ECO:0000259" key="4">
    <source>
        <dbReference type="Pfam" id="PF10370"/>
    </source>
</evidence>
<name>A0A229NXH9_9BACL</name>
<dbReference type="InterPro" id="IPR051121">
    <property type="entry name" value="FAH"/>
</dbReference>
<evidence type="ECO:0000313" key="6">
    <source>
        <dbReference type="Proteomes" id="UP000215145"/>
    </source>
</evidence>
<dbReference type="GO" id="GO:0046872">
    <property type="term" value="F:metal ion binding"/>
    <property type="evidence" value="ECO:0007669"/>
    <property type="project" value="UniProtKB-KW"/>
</dbReference>
<dbReference type="PANTHER" id="PTHR42796">
    <property type="entry name" value="FUMARYLACETOACETATE HYDROLASE DOMAIN-CONTAINING PROTEIN 2A-RELATED"/>
    <property type="match status" value="1"/>
</dbReference>
<dbReference type="Proteomes" id="UP000215145">
    <property type="component" value="Unassembled WGS sequence"/>
</dbReference>
<proteinExistence type="inferred from homology"/>
<evidence type="ECO:0000313" key="5">
    <source>
        <dbReference type="EMBL" id="OXM14568.1"/>
    </source>
</evidence>
<keyword evidence="5" id="KW-0456">Lyase</keyword>
<dbReference type="RefSeq" id="WP_089525385.1">
    <property type="nucleotide sequence ID" value="NZ_NMUQ01000002.1"/>
</dbReference>
<reference evidence="5 6" key="1">
    <citation type="submission" date="2017-07" db="EMBL/GenBank/DDBJ databases">
        <title>Paenibacillus herberti R33 genome sequencing and assembly.</title>
        <authorList>
            <person name="Su W."/>
        </authorList>
    </citation>
    <scope>NUCLEOTIDE SEQUENCE [LARGE SCALE GENOMIC DNA]</scope>
    <source>
        <strain evidence="5 6">R33</strain>
    </source>
</reference>
<accession>A0A229NXH9</accession>
<feature type="domain" description="Rv2993c-like N-terminal" evidence="4">
    <location>
        <begin position="1"/>
        <end position="54"/>
    </location>
</feature>
<protein>
    <submittedName>
        <fullName evidence="5">Ureidoglycolate lyase</fullName>
    </submittedName>
</protein>
<comment type="similarity">
    <text evidence="1">Belongs to the FAH family.</text>
</comment>
<dbReference type="SUPFAM" id="SSF56529">
    <property type="entry name" value="FAH"/>
    <property type="match status" value="1"/>
</dbReference>
<dbReference type="InterPro" id="IPR036663">
    <property type="entry name" value="Fumarylacetoacetase_C_sf"/>
</dbReference>
<evidence type="ECO:0000256" key="1">
    <source>
        <dbReference type="ARBA" id="ARBA00010211"/>
    </source>
</evidence>
<keyword evidence="6" id="KW-1185">Reference proteome</keyword>
<gene>
    <name evidence="5" type="ORF">CGZ75_16695</name>
</gene>
<dbReference type="EMBL" id="NMUQ01000002">
    <property type="protein sequence ID" value="OXM14568.1"/>
    <property type="molecule type" value="Genomic_DNA"/>
</dbReference>
<dbReference type="Pfam" id="PF01557">
    <property type="entry name" value="FAA_hydrolase"/>
    <property type="match status" value="1"/>
</dbReference>
<dbReference type="InterPro" id="IPR018833">
    <property type="entry name" value="Rv2993c-like_N"/>
</dbReference>
<dbReference type="InterPro" id="IPR011234">
    <property type="entry name" value="Fumarylacetoacetase-like_C"/>
</dbReference>
<organism evidence="5 6">
    <name type="scientific">Paenibacillus herberti</name>
    <dbReference type="NCBI Taxonomy" id="1619309"/>
    <lineage>
        <taxon>Bacteria</taxon>
        <taxon>Bacillati</taxon>
        <taxon>Bacillota</taxon>
        <taxon>Bacilli</taxon>
        <taxon>Bacillales</taxon>
        <taxon>Paenibacillaceae</taxon>
        <taxon>Paenibacillus</taxon>
    </lineage>
</organism>
<dbReference type="Pfam" id="PF10370">
    <property type="entry name" value="Rv2993c-like_N"/>
    <property type="match status" value="1"/>
</dbReference>
<sequence length="258" mass="28326">MKYARFRIAEEQPMKLGVVEGEWLYEVEGDLFSSHKKIIKENKYPLNSVKLEAPLMPRHIIGVGKNYVGPGEAKPSKYPDVPIFFFKPVSAVIGPGEDIVIPAALQEVKFEAELAVIMGKTASKIKETEAKDYIFGYTVANDVTAPQLFHPEGHWMVGKSQNTFSPLGPYIETDLDLSAVRVGALHNGIGKQNSGLDLMILPIEYMISYLSHSMTLEPGDVILSGSPAGAEFMKDGDEIECSVTGIGVLRNRVVQSKN</sequence>
<comment type="caution">
    <text evidence="5">The sequence shown here is derived from an EMBL/GenBank/DDBJ whole genome shotgun (WGS) entry which is preliminary data.</text>
</comment>
<dbReference type="PANTHER" id="PTHR42796:SF4">
    <property type="entry name" value="FUMARYLACETOACETATE HYDROLASE DOMAIN-CONTAINING PROTEIN 2A"/>
    <property type="match status" value="1"/>
</dbReference>
<evidence type="ECO:0000259" key="3">
    <source>
        <dbReference type="Pfam" id="PF01557"/>
    </source>
</evidence>
<dbReference type="AlphaFoldDB" id="A0A229NXH9"/>
<dbReference type="GO" id="GO:0044281">
    <property type="term" value="P:small molecule metabolic process"/>
    <property type="evidence" value="ECO:0007669"/>
    <property type="project" value="UniProtKB-ARBA"/>
</dbReference>
<dbReference type="OrthoDB" id="9805307at2"/>